<protein>
    <submittedName>
        <fullName evidence="1">Regulator of chromosome condensation protein</fullName>
    </submittedName>
</protein>
<dbReference type="Gene3D" id="2.130.10.30">
    <property type="entry name" value="Regulator of chromosome condensation 1/beta-lactamase-inhibitor protein II"/>
    <property type="match status" value="2"/>
</dbReference>
<dbReference type="SUPFAM" id="SSF50985">
    <property type="entry name" value="RCC1/BLIP-II"/>
    <property type="match status" value="2"/>
</dbReference>
<evidence type="ECO:0000313" key="1">
    <source>
        <dbReference type="EMBL" id="QBK92530.1"/>
    </source>
</evidence>
<dbReference type="EMBL" id="MK500578">
    <property type="protein sequence ID" value="QBK92530.1"/>
    <property type="molecule type" value="Genomic_DNA"/>
</dbReference>
<proteinExistence type="predicted"/>
<organism evidence="1">
    <name type="scientific">Pithovirus LCPAC401</name>
    <dbReference type="NCBI Taxonomy" id="2506595"/>
    <lineage>
        <taxon>Viruses</taxon>
        <taxon>Pithoviruses</taxon>
    </lineage>
</organism>
<name>A0A481ZBM0_9VIRU</name>
<dbReference type="PANTHER" id="PTHR45982">
    <property type="entry name" value="REGULATOR OF CHROMOSOME CONDENSATION"/>
    <property type="match status" value="1"/>
</dbReference>
<dbReference type="InterPro" id="IPR009091">
    <property type="entry name" value="RCC1/BLIP-II"/>
</dbReference>
<gene>
    <name evidence="1" type="ORF">LCPAC401_01680</name>
</gene>
<dbReference type="PANTHER" id="PTHR45982:SF1">
    <property type="entry name" value="REGULATOR OF CHROMOSOME CONDENSATION"/>
    <property type="match status" value="1"/>
</dbReference>
<reference evidence="1" key="1">
    <citation type="journal article" date="2019" name="MBio">
        <title>Virus Genomes from Deep Sea Sediments Expand the Ocean Megavirome and Support Independent Origins of Viral Gigantism.</title>
        <authorList>
            <person name="Backstrom D."/>
            <person name="Yutin N."/>
            <person name="Jorgensen S.L."/>
            <person name="Dharamshi J."/>
            <person name="Homa F."/>
            <person name="Zaremba-Niedwiedzka K."/>
            <person name="Spang A."/>
            <person name="Wolf Y.I."/>
            <person name="Koonin E.V."/>
            <person name="Ettema T.J."/>
        </authorList>
    </citation>
    <scope>NUCLEOTIDE SEQUENCE</scope>
</reference>
<accession>A0A481ZBM0</accession>
<dbReference type="PROSITE" id="PS00626">
    <property type="entry name" value="RCC1_2"/>
    <property type="match status" value="1"/>
</dbReference>
<sequence>MSFEDKLSVFSDCSNDLDIFSSQNLNTFQEDKIVSFYLGDDVKESECHVINNLLKYWRDPDTVMRNWVKKQENTQINRSGHGGEPGNLKYYKLPFSNSWVEEIVYDGLRLGRKVFKLIIIKKNELIGNRNGSFGSSELHGQSPGVTIWGVAESERLKITEMLENNEEDELFNTSLFIQVAGGGNHSVGITIDRELLSWGGNDCRQIIDTPDGNDFVMISAGLRFSVALRDDGTLITWGDNRSRQVTDTPRGSDFVQISAGSNTVGALKRDGTIVVWGKDHTATSGVMLYGEDHFRLLNEKPWRSNYKYISIGDKTAFAIKKNGYLVRWGMFDLPNGKFSQISGSIKGFAASIREDGTIKVWGYRWIEATRPDVFVPPKGNDFIQIAVSNKSIAALRRTGRIEVFGYDDDLGLSDAPSYDDFIQISGRYQHFTALRRNGTVISWGNDDFNQVSFIPIYIVI</sequence>
<dbReference type="InterPro" id="IPR000408">
    <property type="entry name" value="Reg_chr_condens"/>
</dbReference>
<dbReference type="Pfam" id="PF13540">
    <property type="entry name" value="RCC1_2"/>
    <property type="match status" value="2"/>
</dbReference>
<dbReference type="InterPro" id="IPR051553">
    <property type="entry name" value="Ran_GTPase-activating"/>
</dbReference>